<dbReference type="SUPFAM" id="SSF48403">
    <property type="entry name" value="Ankyrin repeat"/>
    <property type="match status" value="1"/>
</dbReference>
<feature type="domain" description="Roc" evidence="12">
    <location>
        <begin position="462"/>
        <end position="648"/>
    </location>
</feature>
<gene>
    <name evidence="14" type="primary">LOC105846934</name>
</gene>
<dbReference type="EC" id="2.7.11.1" evidence="2"/>
<dbReference type="InterPro" id="IPR036388">
    <property type="entry name" value="WH-like_DNA-bd_sf"/>
</dbReference>
<evidence type="ECO:0000256" key="9">
    <source>
        <dbReference type="ARBA" id="ARBA00047899"/>
    </source>
</evidence>
<dbReference type="PROSITE" id="PS51424">
    <property type="entry name" value="ROC"/>
    <property type="match status" value="1"/>
</dbReference>
<evidence type="ECO:0000256" key="4">
    <source>
        <dbReference type="ARBA" id="ARBA00022737"/>
    </source>
</evidence>
<dbReference type="Gene3D" id="1.10.10.10">
    <property type="entry name" value="Winged helix-like DNA-binding domain superfamily/Winged helix DNA-binding domain"/>
    <property type="match status" value="1"/>
</dbReference>
<dbReference type="Gene3D" id="3.30.70.1390">
    <property type="entry name" value="ROC domain from the Parkinson's disease-associated leucine-rich repeat kinase 2"/>
    <property type="match status" value="1"/>
</dbReference>
<dbReference type="PANTHER" id="PTHR24198">
    <property type="entry name" value="ANKYRIN REPEAT AND PROTEIN KINASE DOMAIN-CONTAINING PROTEIN"/>
    <property type="match status" value="1"/>
</dbReference>
<evidence type="ECO:0000256" key="5">
    <source>
        <dbReference type="ARBA" id="ARBA00022741"/>
    </source>
</evidence>
<dbReference type="SUPFAM" id="SSF52540">
    <property type="entry name" value="P-loop containing nucleoside triphosphate hydrolases"/>
    <property type="match status" value="1"/>
</dbReference>
<dbReference type="Proteomes" id="UP001652625">
    <property type="component" value="Chromosome 09"/>
</dbReference>
<dbReference type="InterPro" id="IPR027417">
    <property type="entry name" value="P-loop_NTPase"/>
</dbReference>
<accession>A0ABM4CGL3</accession>
<dbReference type="Pfam" id="PF08477">
    <property type="entry name" value="Roc"/>
    <property type="match status" value="1"/>
</dbReference>
<dbReference type="Pfam" id="PF12796">
    <property type="entry name" value="Ank_2"/>
    <property type="match status" value="1"/>
</dbReference>
<evidence type="ECO:0000256" key="10">
    <source>
        <dbReference type="ARBA" id="ARBA00048679"/>
    </source>
</evidence>
<comment type="catalytic activity">
    <reaction evidence="10">
        <text>L-seryl-[protein] + ATP = O-phospho-L-seryl-[protein] + ADP + H(+)</text>
        <dbReference type="Rhea" id="RHEA:17989"/>
        <dbReference type="Rhea" id="RHEA-COMP:9863"/>
        <dbReference type="Rhea" id="RHEA-COMP:11604"/>
        <dbReference type="ChEBI" id="CHEBI:15378"/>
        <dbReference type="ChEBI" id="CHEBI:29999"/>
        <dbReference type="ChEBI" id="CHEBI:30616"/>
        <dbReference type="ChEBI" id="CHEBI:83421"/>
        <dbReference type="ChEBI" id="CHEBI:456216"/>
        <dbReference type="EC" id="2.7.11.1"/>
    </reaction>
</comment>
<proteinExistence type="predicted"/>
<evidence type="ECO:0000313" key="13">
    <source>
        <dbReference type="Proteomes" id="UP001652625"/>
    </source>
</evidence>
<dbReference type="PANTHER" id="PTHR24198:SF165">
    <property type="entry name" value="ANKYRIN REPEAT-CONTAINING PROTEIN-RELATED"/>
    <property type="match status" value="1"/>
</dbReference>
<name>A0ABM4CGL3_HYDVU</name>
<dbReference type="Gene3D" id="3.40.50.300">
    <property type="entry name" value="P-loop containing nucleotide triphosphate hydrolases"/>
    <property type="match status" value="1"/>
</dbReference>
<keyword evidence="7" id="KW-0067">ATP-binding</keyword>
<dbReference type="InterPro" id="IPR020859">
    <property type="entry name" value="ROC"/>
</dbReference>
<dbReference type="InterPro" id="IPR002110">
    <property type="entry name" value="Ankyrin_rpt"/>
</dbReference>
<dbReference type="RefSeq" id="XP_065660860.1">
    <property type="nucleotide sequence ID" value="XM_065804788.1"/>
</dbReference>
<dbReference type="InterPro" id="IPR032171">
    <property type="entry name" value="COR-A"/>
</dbReference>
<dbReference type="Gene3D" id="1.25.40.20">
    <property type="entry name" value="Ankyrin repeat-containing domain"/>
    <property type="match status" value="1"/>
</dbReference>
<dbReference type="SUPFAM" id="SSF52058">
    <property type="entry name" value="L domain-like"/>
    <property type="match status" value="1"/>
</dbReference>
<evidence type="ECO:0000256" key="11">
    <source>
        <dbReference type="PROSITE-ProRule" id="PRU00023"/>
    </source>
</evidence>
<protein>
    <recommendedName>
        <fullName evidence="2">non-specific serine/threonine protein kinase</fullName>
        <ecNumber evidence="2">2.7.11.1</ecNumber>
    </recommendedName>
</protein>
<sequence>MFLNWVKKKKQMFSKRKENAVFDKRLFMDLLLHKQETFVKKESTIKLLHLSCVLDRDDVLKEILCLQGIDVDAQNEQGRSPLFTCVENGSSDCFDILITHNANIENKDQRGRSILIAAICSNNFIFVNKIMNVLPKKLIEESLEFCISSKNSEALAILAEYDSVCLLKFSGQFDFVDKANLTPLHYASKRGFYNTAEKLICAGSKSCNRNDSIETLAWSAGHYKVYSLLVCAGYTQGDTKVSSNWKLLSNEWVKEGNSLKTLFDQLKAISDCSVDLICQNFTDQLDLLELFLNNQVKNLAFLSCQLKQLPTSRQVKSLCLQSCVVECFSELQKYAELEMLTIRDCNLQNLPIFLKELKHLRFLNLNNNKTLTNLPHWINQVPLSYLSINNCNFKAVPDLLPPSLNILLCDKNKIQRLSPFLSRLESLMYISTVGNPLTFPEYSINKRTTKEIKQYLGAFLDDSLPSNCVKVSLIGKERAGKTSLVEAIKSANGICDTEFAKKTDGLEISVVEINDLKLRVFDLAGDIEFIETHTMFFSEETLYLAVFDLRSYSLKSSKTNFLARIEVWLSSIFAQIPNAQVIIVGTHSDEDVVTPSMLDCIWENVYKILLKAKKNHTNYFESSPVHNCILCSSKEVFRESIQGVAGKVLVSQDIFNKNETITKNINQKTYFENSSFETAALKSDEDIPNEFNDIPDGSQSSREESHNYNFPHIVGYFEVSSTCKIPRKIFSKQNTSIEQLKWNIYLACKQLKSLYPSIPRKWINLHEVLLKQIEKSYPVLNYRKLEEIAESCGIAPNDDNLIPFLRHFTSCGEILYYFDIDELRDVIITEPQWLSNQLRAIISCRNLPCIKEGLIEHKYFKDIWTNLEDAHRYKLVHLFRQAGVFVPFSETSELIPCRLPIGRPSDDIWPPLPSAGENQVDYFIQFDNLPPSFFSHLISLIEYRQPAVVSKIKPLYLSNHIVYITQSQGISCEVHTKGMNSFVLSSPSNNSKLKNGMHLARFLSLDVECVDSLLDSKVSLFRCSGIFDDSEALCIDSIKETGRHRIHFAVQPHKQSLTISIRGPKPCCLAPETLDLVNRVRLTRYQTIKSKFYICCPQCVRKRQYDVCIYSLNDEKTILPICSKGHDAGTWINVFTGKCDFIAPLTSENIVCSLTDYQSPRLFLLIPINLESKDFCSFFTFSYFKEGYSVHLLCEYPNCWHFLSSPGYRLSRPKEFVKKYGSRLKSLLRILKSFETPAKILSPLFNPFESVAETCASLGSLANSLETYLSDFSEEFSCFNRDNSKNEYEYVMSYDGLNRREFRRFLNVTDKDHRFADLIPTFIGNQVMWVCEEHHNMLIAKENNEIFLPLIFS</sequence>
<dbReference type="Gene3D" id="3.80.10.10">
    <property type="entry name" value="Ribonuclease Inhibitor"/>
    <property type="match status" value="1"/>
</dbReference>
<keyword evidence="6" id="KW-0418">Kinase</keyword>
<evidence type="ECO:0000313" key="14">
    <source>
        <dbReference type="RefSeq" id="XP_065660860.1"/>
    </source>
</evidence>
<evidence type="ECO:0000256" key="1">
    <source>
        <dbReference type="ARBA" id="ARBA00001946"/>
    </source>
</evidence>
<dbReference type="InterPro" id="IPR032675">
    <property type="entry name" value="LRR_dom_sf"/>
</dbReference>
<dbReference type="SMART" id="SM00248">
    <property type="entry name" value="ANK"/>
    <property type="match status" value="3"/>
</dbReference>
<reference evidence="14" key="1">
    <citation type="submission" date="2025-08" db="UniProtKB">
        <authorList>
            <consortium name="RefSeq"/>
        </authorList>
    </citation>
    <scope>IDENTIFICATION</scope>
</reference>
<evidence type="ECO:0000256" key="7">
    <source>
        <dbReference type="ARBA" id="ARBA00022840"/>
    </source>
</evidence>
<keyword evidence="13" id="KW-1185">Reference proteome</keyword>
<evidence type="ECO:0000256" key="3">
    <source>
        <dbReference type="ARBA" id="ARBA00022679"/>
    </source>
</evidence>
<comment type="cofactor">
    <cofactor evidence="1">
        <name>Mg(2+)</name>
        <dbReference type="ChEBI" id="CHEBI:18420"/>
    </cofactor>
</comment>
<keyword evidence="8 11" id="KW-0040">ANK repeat</keyword>
<keyword evidence="5" id="KW-0547">Nucleotide-binding</keyword>
<evidence type="ECO:0000259" key="12">
    <source>
        <dbReference type="PROSITE" id="PS51424"/>
    </source>
</evidence>
<dbReference type="InterPro" id="IPR036770">
    <property type="entry name" value="Ankyrin_rpt-contain_sf"/>
</dbReference>
<keyword evidence="3" id="KW-0808">Transferase</keyword>
<feature type="repeat" description="ANK" evidence="11">
    <location>
        <begin position="77"/>
        <end position="109"/>
    </location>
</feature>
<keyword evidence="4" id="KW-0677">Repeat</keyword>
<evidence type="ECO:0000256" key="2">
    <source>
        <dbReference type="ARBA" id="ARBA00012513"/>
    </source>
</evidence>
<dbReference type="Pfam" id="PF16095">
    <property type="entry name" value="COR-A"/>
    <property type="match status" value="1"/>
</dbReference>
<dbReference type="PROSITE" id="PS50088">
    <property type="entry name" value="ANK_REPEAT"/>
    <property type="match status" value="1"/>
</dbReference>
<dbReference type="GeneID" id="105846934"/>
<evidence type="ECO:0000256" key="8">
    <source>
        <dbReference type="ARBA" id="ARBA00023043"/>
    </source>
</evidence>
<organism evidence="13 14">
    <name type="scientific">Hydra vulgaris</name>
    <name type="common">Hydra</name>
    <name type="synonym">Hydra attenuata</name>
    <dbReference type="NCBI Taxonomy" id="6087"/>
    <lineage>
        <taxon>Eukaryota</taxon>
        <taxon>Metazoa</taxon>
        <taxon>Cnidaria</taxon>
        <taxon>Hydrozoa</taxon>
        <taxon>Hydroidolina</taxon>
        <taxon>Anthoathecata</taxon>
        <taxon>Aplanulata</taxon>
        <taxon>Hydridae</taxon>
        <taxon>Hydra</taxon>
    </lineage>
</organism>
<comment type="catalytic activity">
    <reaction evidence="9">
        <text>L-threonyl-[protein] + ATP = O-phospho-L-threonyl-[protein] + ADP + H(+)</text>
        <dbReference type="Rhea" id="RHEA:46608"/>
        <dbReference type="Rhea" id="RHEA-COMP:11060"/>
        <dbReference type="Rhea" id="RHEA-COMP:11605"/>
        <dbReference type="ChEBI" id="CHEBI:15378"/>
        <dbReference type="ChEBI" id="CHEBI:30013"/>
        <dbReference type="ChEBI" id="CHEBI:30616"/>
        <dbReference type="ChEBI" id="CHEBI:61977"/>
        <dbReference type="ChEBI" id="CHEBI:456216"/>
        <dbReference type="EC" id="2.7.11.1"/>
    </reaction>
</comment>
<evidence type="ECO:0000256" key="6">
    <source>
        <dbReference type="ARBA" id="ARBA00022777"/>
    </source>
</evidence>